<organism evidence="2 3">
    <name type="scientific">Drosophila simulans</name>
    <name type="common">Fruit fly</name>
    <dbReference type="NCBI Taxonomy" id="7240"/>
    <lineage>
        <taxon>Eukaryota</taxon>
        <taxon>Metazoa</taxon>
        <taxon>Ecdysozoa</taxon>
        <taxon>Arthropoda</taxon>
        <taxon>Hexapoda</taxon>
        <taxon>Insecta</taxon>
        <taxon>Pterygota</taxon>
        <taxon>Neoptera</taxon>
        <taxon>Endopterygota</taxon>
        <taxon>Diptera</taxon>
        <taxon>Brachycera</taxon>
        <taxon>Muscomorpha</taxon>
        <taxon>Ephydroidea</taxon>
        <taxon>Drosophilidae</taxon>
        <taxon>Drosophila</taxon>
        <taxon>Sophophora</taxon>
    </lineage>
</organism>
<dbReference type="AlphaFoldDB" id="B4QKV8"/>
<proteinExistence type="predicted"/>
<keyword evidence="1" id="KW-0472">Membrane</keyword>
<evidence type="ECO:0000313" key="2">
    <source>
        <dbReference type="EMBL" id="EDX09591.1"/>
    </source>
</evidence>
<evidence type="ECO:0000256" key="1">
    <source>
        <dbReference type="SAM" id="Phobius"/>
    </source>
</evidence>
<dbReference type="HOGENOM" id="CLU_2592340_0_0_1"/>
<sequence length="80" mass="8696">MERPPPGQKALNGARSGSFLSPYVMRLILMTLGVMSPNLVLSLQASVFRLQSSVFSLGPSLISLFNIVSWAVGHLCHLKK</sequence>
<dbReference type="EMBL" id="CM000363">
    <property type="protein sequence ID" value="EDX09591.1"/>
    <property type="molecule type" value="Genomic_DNA"/>
</dbReference>
<keyword evidence="3" id="KW-1185">Reference proteome</keyword>
<dbReference type="Proteomes" id="UP000000304">
    <property type="component" value="Chromosome 3L"/>
</dbReference>
<name>B4QKV8_DROSI</name>
<evidence type="ECO:0000313" key="3">
    <source>
        <dbReference type="Proteomes" id="UP000000304"/>
    </source>
</evidence>
<keyword evidence="1" id="KW-1133">Transmembrane helix</keyword>
<gene>
    <name evidence="2" type="primary">Dsim\GD14026</name>
    <name evidence="2" type="ORF">Dsim_GD14026</name>
</gene>
<dbReference type="OMA" id="GHLCHSE"/>
<feature type="transmembrane region" description="Helical" evidence="1">
    <location>
        <begin position="20"/>
        <end position="41"/>
    </location>
</feature>
<feature type="transmembrane region" description="Helical" evidence="1">
    <location>
        <begin position="53"/>
        <end position="72"/>
    </location>
</feature>
<dbReference type="PhylomeDB" id="B4QKV8"/>
<accession>B4QKV8</accession>
<reference evidence="2 3" key="1">
    <citation type="journal article" date="2007" name="Nature">
        <title>Evolution of genes and genomes on the Drosophila phylogeny.</title>
        <authorList>
            <consortium name="Drosophila 12 Genomes Consortium"/>
            <person name="Clark A.G."/>
            <person name="Eisen M.B."/>
            <person name="Smith D.R."/>
            <person name="Bergman C.M."/>
            <person name="Oliver B."/>
            <person name="Markow T.A."/>
            <person name="Kaufman T.C."/>
            <person name="Kellis M."/>
            <person name="Gelbart W."/>
            <person name="Iyer V.N."/>
            <person name="Pollard D.A."/>
            <person name="Sackton T.B."/>
            <person name="Larracuente A.M."/>
            <person name="Singh N.D."/>
            <person name="Abad J.P."/>
            <person name="Abt D.N."/>
            <person name="Adryan B."/>
            <person name="Aguade M."/>
            <person name="Akashi H."/>
            <person name="Anderson W.W."/>
            <person name="Aquadro C.F."/>
            <person name="Ardell D.H."/>
            <person name="Arguello R."/>
            <person name="Artieri C.G."/>
            <person name="Barbash D.A."/>
            <person name="Barker D."/>
            <person name="Barsanti P."/>
            <person name="Batterham P."/>
            <person name="Batzoglou S."/>
            <person name="Begun D."/>
            <person name="Bhutkar A."/>
            <person name="Blanco E."/>
            <person name="Bosak S.A."/>
            <person name="Bradley R.K."/>
            <person name="Brand A.D."/>
            <person name="Brent M.R."/>
            <person name="Brooks A.N."/>
            <person name="Brown R.H."/>
            <person name="Butlin R.K."/>
            <person name="Caggese C."/>
            <person name="Calvi B.R."/>
            <person name="Bernardo de Carvalho A."/>
            <person name="Caspi A."/>
            <person name="Castrezana S."/>
            <person name="Celniker S.E."/>
            <person name="Chang J.L."/>
            <person name="Chapple C."/>
            <person name="Chatterji S."/>
            <person name="Chinwalla A."/>
            <person name="Civetta A."/>
            <person name="Clifton S.W."/>
            <person name="Comeron J.M."/>
            <person name="Costello J.C."/>
            <person name="Coyne J.A."/>
            <person name="Daub J."/>
            <person name="David R.G."/>
            <person name="Delcher A.L."/>
            <person name="Delehaunty K."/>
            <person name="Do C.B."/>
            <person name="Ebling H."/>
            <person name="Edwards K."/>
            <person name="Eickbush T."/>
            <person name="Evans J.D."/>
            <person name="Filipski A."/>
            <person name="Findeiss S."/>
            <person name="Freyhult E."/>
            <person name="Fulton L."/>
            <person name="Fulton R."/>
            <person name="Garcia A.C."/>
            <person name="Gardiner A."/>
            <person name="Garfield D.A."/>
            <person name="Garvin B.E."/>
            <person name="Gibson G."/>
            <person name="Gilbert D."/>
            <person name="Gnerre S."/>
            <person name="Godfrey J."/>
            <person name="Good R."/>
            <person name="Gotea V."/>
            <person name="Gravely B."/>
            <person name="Greenberg A.J."/>
            <person name="Griffiths-Jones S."/>
            <person name="Gross S."/>
            <person name="Guigo R."/>
            <person name="Gustafson E.A."/>
            <person name="Haerty W."/>
            <person name="Hahn M.W."/>
            <person name="Halligan D.L."/>
            <person name="Halpern A.L."/>
            <person name="Halter G.M."/>
            <person name="Han M.V."/>
            <person name="Heger A."/>
            <person name="Hillier L."/>
            <person name="Hinrichs A.S."/>
            <person name="Holmes I."/>
            <person name="Hoskins R.A."/>
            <person name="Hubisz M.J."/>
            <person name="Hultmark D."/>
            <person name="Huntley M.A."/>
            <person name="Jaffe D.B."/>
            <person name="Jagadeeshan S."/>
            <person name="Jeck W.R."/>
            <person name="Johnson J."/>
            <person name="Jones C.D."/>
            <person name="Jordan W.C."/>
            <person name="Karpen G.H."/>
            <person name="Kataoka E."/>
            <person name="Keightley P.D."/>
            <person name="Kheradpour P."/>
            <person name="Kirkness E.F."/>
            <person name="Koerich L.B."/>
            <person name="Kristiansen K."/>
            <person name="Kudrna D."/>
            <person name="Kulathinal R.J."/>
            <person name="Kumar S."/>
            <person name="Kwok R."/>
            <person name="Lander E."/>
            <person name="Langley C.H."/>
            <person name="Lapoint R."/>
            <person name="Lazzaro B.P."/>
            <person name="Lee S.J."/>
            <person name="Levesque L."/>
            <person name="Li R."/>
            <person name="Lin C.F."/>
            <person name="Lin M.F."/>
            <person name="Lindblad-Toh K."/>
            <person name="Llopart A."/>
            <person name="Long M."/>
            <person name="Low L."/>
            <person name="Lozovsky E."/>
            <person name="Lu J."/>
            <person name="Luo M."/>
            <person name="Machado C.A."/>
            <person name="Makalowski W."/>
            <person name="Marzo M."/>
            <person name="Matsuda M."/>
            <person name="Matzkin L."/>
            <person name="McAllister B."/>
            <person name="McBride C.S."/>
            <person name="McKernan B."/>
            <person name="McKernan K."/>
            <person name="Mendez-Lago M."/>
            <person name="Minx P."/>
            <person name="Mollenhauer M.U."/>
            <person name="Montooth K."/>
            <person name="Mount S.M."/>
            <person name="Mu X."/>
            <person name="Myers E."/>
            <person name="Negre B."/>
            <person name="Newfeld S."/>
            <person name="Nielsen R."/>
            <person name="Noor M.A."/>
            <person name="O'Grady P."/>
            <person name="Pachter L."/>
            <person name="Papaceit M."/>
            <person name="Parisi M.J."/>
            <person name="Parisi M."/>
            <person name="Parts L."/>
            <person name="Pedersen J.S."/>
            <person name="Pesole G."/>
            <person name="Phillippy A.M."/>
            <person name="Ponting C.P."/>
            <person name="Pop M."/>
            <person name="Porcelli D."/>
            <person name="Powell J.R."/>
            <person name="Prohaska S."/>
            <person name="Pruitt K."/>
            <person name="Puig M."/>
            <person name="Quesneville H."/>
            <person name="Ram K.R."/>
            <person name="Rand D."/>
            <person name="Rasmussen M.D."/>
            <person name="Reed L.K."/>
            <person name="Reenan R."/>
            <person name="Reily A."/>
            <person name="Remington K.A."/>
            <person name="Rieger T.T."/>
            <person name="Ritchie M.G."/>
            <person name="Robin C."/>
            <person name="Rogers Y.H."/>
            <person name="Rohde C."/>
            <person name="Rozas J."/>
            <person name="Rubenfield M.J."/>
            <person name="Ruiz A."/>
            <person name="Russo S."/>
            <person name="Salzberg S.L."/>
            <person name="Sanchez-Gracia A."/>
            <person name="Saranga D.J."/>
            <person name="Sato H."/>
            <person name="Schaeffer S.W."/>
            <person name="Schatz M.C."/>
            <person name="Schlenke T."/>
            <person name="Schwartz R."/>
            <person name="Segarra C."/>
            <person name="Singh R.S."/>
            <person name="Sirot L."/>
            <person name="Sirota M."/>
            <person name="Sisneros N.B."/>
            <person name="Smith C.D."/>
            <person name="Smith T.F."/>
            <person name="Spieth J."/>
            <person name="Stage D.E."/>
            <person name="Stark A."/>
            <person name="Stephan W."/>
            <person name="Strausberg R.L."/>
            <person name="Strempel S."/>
            <person name="Sturgill D."/>
            <person name="Sutton G."/>
            <person name="Sutton G.G."/>
            <person name="Tao W."/>
            <person name="Teichmann S."/>
            <person name="Tobari Y.N."/>
            <person name="Tomimura Y."/>
            <person name="Tsolas J.M."/>
            <person name="Valente V.L."/>
            <person name="Venter E."/>
            <person name="Venter J.C."/>
            <person name="Vicario S."/>
            <person name="Vieira F.G."/>
            <person name="Vilella A.J."/>
            <person name="Villasante A."/>
            <person name="Walenz B."/>
            <person name="Wang J."/>
            <person name="Wasserman M."/>
            <person name="Watts T."/>
            <person name="Wilson D."/>
            <person name="Wilson R.K."/>
            <person name="Wing R.A."/>
            <person name="Wolfner M.F."/>
            <person name="Wong A."/>
            <person name="Wong G.K."/>
            <person name="Wu C.I."/>
            <person name="Wu G."/>
            <person name="Yamamoto D."/>
            <person name="Yang H.P."/>
            <person name="Yang S.P."/>
            <person name="Yorke J.A."/>
            <person name="Yoshida K."/>
            <person name="Zdobnov E."/>
            <person name="Zhang P."/>
            <person name="Zhang Y."/>
            <person name="Zimin A.V."/>
            <person name="Baldwin J."/>
            <person name="Abdouelleil A."/>
            <person name="Abdulkadir J."/>
            <person name="Abebe A."/>
            <person name="Abera B."/>
            <person name="Abreu J."/>
            <person name="Acer S.C."/>
            <person name="Aftuck L."/>
            <person name="Alexander A."/>
            <person name="An P."/>
            <person name="Anderson E."/>
            <person name="Anderson S."/>
            <person name="Arachi H."/>
            <person name="Azer M."/>
            <person name="Bachantsang P."/>
            <person name="Barry A."/>
            <person name="Bayul T."/>
            <person name="Berlin A."/>
            <person name="Bessette D."/>
            <person name="Bloom T."/>
            <person name="Blye J."/>
            <person name="Boguslavskiy L."/>
            <person name="Bonnet C."/>
            <person name="Boukhgalter B."/>
            <person name="Bourzgui I."/>
            <person name="Brown A."/>
            <person name="Cahill P."/>
            <person name="Channer S."/>
            <person name="Cheshatsang Y."/>
            <person name="Chuda L."/>
            <person name="Citroen M."/>
            <person name="Collymore A."/>
            <person name="Cooke P."/>
            <person name="Costello M."/>
            <person name="D'Aco K."/>
            <person name="Daza R."/>
            <person name="De Haan G."/>
            <person name="DeGray S."/>
            <person name="DeMaso C."/>
            <person name="Dhargay N."/>
            <person name="Dooley K."/>
            <person name="Dooley E."/>
            <person name="Doricent M."/>
            <person name="Dorje P."/>
            <person name="Dorjee K."/>
            <person name="Dupes A."/>
            <person name="Elong R."/>
            <person name="Falk J."/>
            <person name="Farina A."/>
            <person name="Faro S."/>
            <person name="Ferguson D."/>
            <person name="Fisher S."/>
            <person name="Foley C.D."/>
            <person name="Franke A."/>
            <person name="Friedrich D."/>
            <person name="Gadbois L."/>
            <person name="Gearin G."/>
            <person name="Gearin C.R."/>
            <person name="Giannoukos G."/>
            <person name="Goode T."/>
            <person name="Graham J."/>
            <person name="Grandbois E."/>
            <person name="Grewal S."/>
            <person name="Gyaltsen K."/>
            <person name="Hafez N."/>
            <person name="Hagos B."/>
            <person name="Hall J."/>
            <person name="Henson C."/>
            <person name="Hollinger A."/>
            <person name="Honan T."/>
            <person name="Huard M.D."/>
            <person name="Hughes L."/>
            <person name="Hurhula B."/>
            <person name="Husby M.E."/>
            <person name="Kamat A."/>
            <person name="Kanga B."/>
            <person name="Kashin S."/>
            <person name="Khazanovich D."/>
            <person name="Kisner P."/>
            <person name="Lance K."/>
            <person name="Lara M."/>
            <person name="Lee W."/>
            <person name="Lennon N."/>
            <person name="Letendre F."/>
            <person name="LeVine R."/>
            <person name="Lipovsky A."/>
            <person name="Liu X."/>
            <person name="Liu J."/>
            <person name="Liu S."/>
            <person name="Lokyitsang T."/>
            <person name="Lokyitsang Y."/>
            <person name="Lubonja R."/>
            <person name="Lui A."/>
            <person name="MacDonald P."/>
            <person name="Magnisalis V."/>
            <person name="Maru K."/>
            <person name="Matthews C."/>
            <person name="McCusker W."/>
            <person name="McDonough S."/>
            <person name="Mehta T."/>
            <person name="Meldrim J."/>
            <person name="Meneus L."/>
            <person name="Mihai O."/>
            <person name="Mihalev A."/>
            <person name="Mihova T."/>
            <person name="Mittelman R."/>
            <person name="Mlenga V."/>
            <person name="Montmayeur A."/>
            <person name="Mulrain L."/>
            <person name="Navidi A."/>
            <person name="Naylor J."/>
            <person name="Negash T."/>
            <person name="Nguyen T."/>
            <person name="Nguyen N."/>
            <person name="Nicol R."/>
            <person name="Norbu C."/>
            <person name="Norbu N."/>
            <person name="Novod N."/>
            <person name="O'Neill B."/>
            <person name="Osman S."/>
            <person name="Markiewicz E."/>
            <person name="Oyono O.L."/>
            <person name="Patti C."/>
            <person name="Phunkhang P."/>
            <person name="Pierre F."/>
            <person name="Priest M."/>
            <person name="Raghuraman S."/>
            <person name="Rege F."/>
            <person name="Reyes R."/>
            <person name="Rise C."/>
            <person name="Rogov P."/>
            <person name="Ross K."/>
            <person name="Ryan E."/>
            <person name="Settipalli S."/>
            <person name="Shea T."/>
            <person name="Sherpa N."/>
            <person name="Shi L."/>
            <person name="Shih D."/>
            <person name="Sparrow T."/>
            <person name="Spaulding J."/>
            <person name="Stalker J."/>
            <person name="Stange-Thomann N."/>
            <person name="Stavropoulos S."/>
            <person name="Stone C."/>
            <person name="Strader C."/>
            <person name="Tesfaye S."/>
            <person name="Thomson T."/>
            <person name="Thoulutsang Y."/>
            <person name="Thoulutsang D."/>
            <person name="Topham K."/>
            <person name="Topping I."/>
            <person name="Tsamla T."/>
            <person name="Vassiliev H."/>
            <person name="Vo A."/>
            <person name="Wangchuk T."/>
            <person name="Wangdi T."/>
            <person name="Weiand M."/>
            <person name="Wilkinson J."/>
            <person name="Wilson A."/>
            <person name="Yadav S."/>
            <person name="Young G."/>
            <person name="Yu Q."/>
            <person name="Zembek L."/>
            <person name="Zhong D."/>
            <person name="Zimmer A."/>
            <person name="Zwirko Z."/>
            <person name="Jaffe D.B."/>
            <person name="Alvarez P."/>
            <person name="Brockman W."/>
            <person name="Butler J."/>
            <person name="Chin C."/>
            <person name="Gnerre S."/>
            <person name="Grabherr M."/>
            <person name="Kleber M."/>
            <person name="Mauceli E."/>
            <person name="MacCallum I."/>
        </authorList>
    </citation>
    <scope>NUCLEOTIDE SEQUENCE [LARGE SCALE GENOMIC DNA]</scope>
    <source>
        <strain evidence="3">white501</strain>
    </source>
</reference>
<protein>
    <submittedName>
        <fullName evidence="2">GD14026</fullName>
    </submittedName>
</protein>
<keyword evidence="1" id="KW-0812">Transmembrane</keyword>